<accession>A0A2K0TLV5</accession>
<evidence type="ECO:0000256" key="2">
    <source>
        <dbReference type="ARBA" id="ARBA00022857"/>
    </source>
</evidence>
<evidence type="ECO:0000313" key="4">
    <source>
        <dbReference type="EMBL" id="PNP46501.1"/>
    </source>
</evidence>
<evidence type="ECO:0000313" key="5">
    <source>
        <dbReference type="Proteomes" id="UP000236546"/>
    </source>
</evidence>
<keyword evidence="2" id="KW-0521">NADP</keyword>
<dbReference type="EMBL" id="MTYH01000015">
    <property type="protein sequence ID" value="PNP46501.1"/>
    <property type="molecule type" value="Genomic_DNA"/>
</dbReference>
<dbReference type="PANTHER" id="PTHR42748">
    <property type="entry name" value="NITROGEN METABOLITE REPRESSION PROTEIN NMRA FAMILY MEMBER"/>
    <property type="match status" value="1"/>
</dbReference>
<dbReference type="Pfam" id="PF05368">
    <property type="entry name" value="NmrA"/>
    <property type="match status" value="1"/>
</dbReference>
<dbReference type="SUPFAM" id="SSF51735">
    <property type="entry name" value="NAD(P)-binding Rossmann-fold domains"/>
    <property type="match status" value="1"/>
</dbReference>
<feature type="domain" description="NmrA-like" evidence="3">
    <location>
        <begin position="21"/>
        <end position="144"/>
    </location>
</feature>
<dbReference type="OrthoDB" id="3358371at2759"/>
<dbReference type="AlphaFoldDB" id="A0A2K0TLV5"/>
<dbReference type="Proteomes" id="UP000236546">
    <property type="component" value="Unassembled WGS sequence"/>
</dbReference>
<comment type="similarity">
    <text evidence="1">Belongs to the NmrA-type oxidoreductase family.</text>
</comment>
<dbReference type="Gene3D" id="3.40.50.720">
    <property type="entry name" value="NAD(P)-binding Rossmann-like Domain"/>
    <property type="match status" value="1"/>
</dbReference>
<protein>
    <recommendedName>
        <fullName evidence="3">NmrA-like domain-containing protein</fullName>
    </recommendedName>
</protein>
<dbReference type="InterPro" id="IPR051164">
    <property type="entry name" value="NmrA-like_oxidored"/>
</dbReference>
<gene>
    <name evidence="4" type="ORF">TGAMA5MH_01959</name>
</gene>
<dbReference type="Gene3D" id="3.90.25.10">
    <property type="entry name" value="UDP-galactose 4-epimerase, domain 1"/>
    <property type="match status" value="1"/>
</dbReference>
<dbReference type="InterPro" id="IPR008030">
    <property type="entry name" value="NmrA-like"/>
</dbReference>
<evidence type="ECO:0000256" key="1">
    <source>
        <dbReference type="ARBA" id="ARBA00006328"/>
    </source>
</evidence>
<sequence length="248" mass="27828">MYDPYNYGKLRPGQTINELCFELEVKRGKNMANAASDVDTLERFVFSGLPSIKLATHGKYIHAYHFEAKSEIMSYIKSLPNLAGKSSEVQLGEFATNWKSWKSRRPVKQEDGSYAFLVPGNKDIPLPITVQKKDTGYFVRALILLPPGKVLLGYGSFMTHADYNRVWTRILGVRDGGVKHITIEEAIEFEGPPLGIEIAEAVAGLMEIDMDTPGFMHPHEVPKEIGCPTTTIDEYFKSEDFSSMMEVL</sequence>
<name>A0A2K0TLV5_9HYPO</name>
<comment type="caution">
    <text evidence="4">The sequence shown here is derived from an EMBL/GenBank/DDBJ whole genome shotgun (WGS) entry which is preliminary data.</text>
</comment>
<evidence type="ECO:0000259" key="3">
    <source>
        <dbReference type="Pfam" id="PF05368"/>
    </source>
</evidence>
<dbReference type="GO" id="GO:0005634">
    <property type="term" value="C:nucleus"/>
    <property type="evidence" value="ECO:0007669"/>
    <property type="project" value="TreeGrafter"/>
</dbReference>
<dbReference type="InterPro" id="IPR036291">
    <property type="entry name" value="NAD(P)-bd_dom_sf"/>
</dbReference>
<dbReference type="PANTHER" id="PTHR42748:SF26">
    <property type="entry name" value="NMRA-LIKE DOMAIN-CONTAINING PROTEIN"/>
    <property type="match status" value="1"/>
</dbReference>
<reference evidence="4 5" key="1">
    <citation type="submission" date="2017-02" db="EMBL/GenBank/DDBJ databases">
        <title>Genomes of Trichoderma spp. with biocontrol activity.</title>
        <authorList>
            <person name="Gardiner D."/>
            <person name="Kazan K."/>
            <person name="Vos C."/>
            <person name="Harvey P."/>
        </authorList>
    </citation>
    <scope>NUCLEOTIDE SEQUENCE [LARGE SCALE GENOMIC DNA]</scope>
    <source>
        <strain evidence="4 5">A5MH</strain>
    </source>
</reference>
<organism evidence="4 5">
    <name type="scientific">Trichoderma gamsii</name>
    <dbReference type="NCBI Taxonomy" id="398673"/>
    <lineage>
        <taxon>Eukaryota</taxon>
        <taxon>Fungi</taxon>
        <taxon>Dikarya</taxon>
        <taxon>Ascomycota</taxon>
        <taxon>Pezizomycotina</taxon>
        <taxon>Sordariomycetes</taxon>
        <taxon>Hypocreomycetidae</taxon>
        <taxon>Hypocreales</taxon>
        <taxon>Hypocreaceae</taxon>
        <taxon>Trichoderma</taxon>
    </lineage>
</organism>
<proteinExistence type="inferred from homology"/>